<evidence type="ECO:0000313" key="2">
    <source>
        <dbReference type="EMBL" id="KIM54930.1"/>
    </source>
</evidence>
<dbReference type="InParanoid" id="A0A0C3D280"/>
<reference evidence="2 3" key="1">
    <citation type="submission" date="2014-04" db="EMBL/GenBank/DDBJ databases">
        <authorList>
            <consortium name="DOE Joint Genome Institute"/>
            <person name="Kuo A."/>
            <person name="Kohler A."/>
            <person name="Nagy L.G."/>
            <person name="Floudas D."/>
            <person name="Copeland A."/>
            <person name="Barry K.W."/>
            <person name="Cichocki N."/>
            <person name="Veneault-Fourrey C."/>
            <person name="LaButti K."/>
            <person name="Lindquist E.A."/>
            <person name="Lipzen A."/>
            <person name="Lundell T."/>
            <person name="Morin E."/>
            <person name="Murat C."/>
            <person name="Sun H."/>
            <person name="Tunlid A."/>
            <person name="Henrissat B."/>
            <person name="Grigoriev I.V."/>
            <person name="Hibbett D.S."/>
            <person name="Martin F."/>
            <person name="Nordberg H.P."/>
            <person name="Cantor M.N."/>
            <person name="Hua S.X."/>
        </authorList>
    </citation>
    <scope>NUCLEOTIDE SEQUENCE [LARGE SCALE GENOMIC DNA]</scope>
    <source>
        <strain evidence="2 3">Foug A</strain>
    </source>
</reference>
<reference evidence="3" key="2">
    <citation type="submission" date="2015-01" db="EMBL/GenBank/DDBJ databases">
        <title>Evolutionary Origins and Diversification of the Mycorrhizal Mutualists.</title>
        <authorList>
            <consortium name="DOE Joint Genome Institute"/>
            <consortium name="Mycorrhizal Genomics Consortium"/>
            <person name="Kohler A."/>
            <person name="Kuo A."/>
            <person name="Nagy L.G."/>
            <person name="Floudas D."/>
            <person name="Copeland A."/>
            <person name="Barry K.W."/>
            <person name="Cichocki N."/>
            <person name="Veneault-Fourrey C."/>
            <person name="LaButti K."/>
            <person name="Lindquist E.A."/>
            <person name="Lipzen A."/>
            <person name="Lundell T."/>
            <person name="Morin E."/>
            <person name="Murat C."/>
            <person name="Riley R."/>
            <person name="Ohm R."/>
            <person name="Sun H."/>
            <person name="Tunlid A."/>
            <person name="Henrissat B."/>
            <person name="Grigoriev I.V."/>
            <person name="Hibbett D.S."/>
            <person name="Martin F."/>
        </authorList>
    </citation>
    <scope>NUCLEOTIDE SEQUENCE [LARGE SCALE GENOMIC DNA]</scope>
    <source>
        <strain evidence="3">Foug A</strain>
    </source>
</reference>
<dbReference type="EMBL" id="KN822144">
    <property type="protein sequence ID" value="KIM54930.1"/>
    <property type="molecule type" value="Genomic_DNA"/>
</dbReference>
<dbReference type="HOGENOM" id="CLU_2307698_0_0_1"/>
<sequence>MNLQLVSCHRQGTSMNSTLFPIRLDRIHPFYVSWDEIHADECNGLCAHSTYDRLQHILIKIRTPRPPVRVFPHSQHGNTGNRRELRSQAAPPVLPNFKRG</sequence>
<keyword evidence="3" id="KW-1185">Reference proteome</keyword>
<gene>
    <name evidence="2" type="ORF">SCLCIDRAFT_334274</name>
</gene>
<dbReference type="Proteomes" id="UP000053989">
    <property type="component" value="Unassembled WGS sequence"/>
</dbReference>
<evidence type="ECO:0000256" key="1">
    <source>
        <dbReference type="SAM" id="MobiDB-lite"/>
    </source>
</evidence>
<organism evidence="2 3">
    <name type="scientific">Scleroderma citrinum Foug A</name>
    <dbReference type="NCBI Taxonomy" id="1036808"/>
    <lineage>
        <taxon>Eukaryota</taxon>
        <taxon>Fungi</taxon>
        <taxon>Dikarya</taxon>
        <taxon>Basidiomycota</taxon>
        <taxon>Agaricomycotina</taxon>
        <taxon>Agaricomycetes</taxon>
        <taxon>Agaricomycetidae</taxon>
        <taxon>Boletales</taxon>
        <taxon>Sclerodermatineae</taxon>
        <taxon>Sclerodermataceae</taxon>
        <taxon>Scleroderma</taxon>
    </lineage>
</organism>
<name>A0A0C3D280_9AGAM</name>
<dbReference type="AlphaFoldDB" id="A0A0C3D280"/>
<evidence type="ECO:0000313" key="3">
    <source>
        <dbReference type="Proteomes" id="UP000053989"/>
    </source>
</evidence>
<accession>A0A0C3D280</accession>
<feature type="region of interest" description="Disordered" evidence="1">
    <location>
        <begin position="68"/>
        <end position="100"/>
    </location>
</feature>
<protein>
    <submittedName>
        <fullName evidence="2">Uncharacterized protein</fullName>
    </submittedName>
</protein>
<proteinExistence type="predicted"/>